<keyword evidence="3" id="KW-1185">Reference proteome</keyword>
<dbReference type="Proteomes" id="UP001290861">
    <property type="component" value="Unassembled WGS sequence"/>
</dbReference>
<proteinExistence type="predicted"/>
<feature type="signal peptide" evidence="1">
    <location>
        <begin position="1"/>
        <end position="22"/>
    </location>
</feature>
<evidence type="ECO:0000313" key="3">
    <source>
        <dbReference type="Proteomes" id="UP001290861"/>
    </source>
</evidence>
<dbReference type="EMBL" id="JARVCO010000007">
    <property type="protein sequence ID" value="MDZ8118224.1"/>
    <property type="molecule type" value="Genomic_DNA"/>
</dbReference>
<evidence type="ECO:0000313" key="2">
    <source>
        <dbReference type="EMBL" id="MDZ8118224.1"/>
    </source>
</evidence>
<comment type="caution">
    <text evidence="2">The sequence shown here is derived from an EMBL/GenBank/DDBJ whole genome shotgun (WGS) entry which is preliminary data.</text>
</comment>
<evidence type="ECO:0000256" key="1">
    <source>
        <dbReference type="SAM" id="SignalP"/>
    </source>
</evidence>
<reference evidence="2 3" key="1">
    <citation type="journal article" date="2024" name="Appl. Environ. Microbiol.">
        <title>Pontiella agarivorans sp. nov., a novel marine anaerobic bacterium capable of degrading macroalgal polysaccharides and fixing nitrogen.</title>
        <authorList>
            <person name="Liu N."/>
            <person name="Kivenson V."/>
            <person name="Peng X."/>
            <person name="Cui Z."/>
            <person name="Lankiewicz T.S."/>
            <person name="Gosselin K.M."/>
            <person name="English C.J."/>
            <person name="Blair E.M."/>
            <person name="O'Malley M.A."/>
            <person name="Valentine D.L."/>
        </authorList>
    </citation>
    <scope>NUCLEOTIDE SEQUENCE [LARGE SCALE GENOMIC DNA]</scope>
    <source>
        <strain evidence="2 3">NLcol2</strain>
    </source>
</reference>
<feature type="chain" id="PRO_5045490372" evidence="1">
    <location>
        <begin position="23"/>
        <end position="208"/>
    </location>
</feature>
<organism evidence="2 3">
    <name type="scientific">Pontiella agarivorans</name>
    <dbReference type="NCBI Taxonomy" id="3038953"/>
    <lineage>
        <taxon>Bacteria</taxon>
        <taxon>Pseudomonadati</taxon>
        <taxon>Kiritimatiellota</taxon>
        <taxon>Kiritimatiellia</taxon>
        <taxon>Kiritimatiellales</taxon>
        <taxon>Pontiellaceae</taxon>
        <taxon>Pontiella</taxon>
    </lineage>
</organism>
<accession>A0ABU5MVH9</accession>
<protein>
    <submittedName>
        <fullName evidence="2">Uncharacterized protein</fullName>
    </submittedName>
</protein>
<keyword evidence="1" id="KW-0732">Signal</keyword>
<sequence length="208" mass="22580">MKMSIHGITGLTCLLGALASVAETAYYSLDQVRLDDGTTIDGFVMWTYSPGDFENGVNRFVYLDIPHSEHNQDDLIAAIEPAQIEITFDGNLHDDGVDIKIVLLEPLTPLTSSLIDTNMTASKYSIGGNGFNDGFFLGGRVVPTNLTVNITTNLPGLVSIDWTPELPDIAVLQETPNLFSNWTDAAESITPVTVPAAENTMFYRVVVP</sequence>
<name>A0ABU5MVH9_9BACT</name>
<gene>
    <name evidence="2" type="ORF">P9H32_06235</name>
</gene>
<dbReference type="RefSeq" id="WP_322608022.1">
    <property type="nucleotide sequence ID" value="NZ_JARVCO010000007.1"/>
</dbReference>